<proteinExistence type="predicted"/>
<evidence type="ECO:0000313" key="1">
    <source>
        <dbReference type="EMBL" id="QHT14641.1"/>
    </source>
</evidence>
<organism evidence="1">
    <name type="scientific">viral metagenome</name>
    <dbReference type="NCBI Taxonomy" id="1070528"/>
    <lineage>
        <taxon>unclassified sequences</taxon>
        <taxon>metagenomes</taxon>
        <taxon>organismal metagenomes</taxon>
    </lineage>
</organism>
<reference evidence="1" key="1">
    <citation type="journal article" date="2020" name="Nature">
        <title>Giant virus diversity and host interactions through global metagenomics.</title>
        <authorList>
            <person name="Schulz F."/>
            <person name="Roux S."/>
            <person name="Paez-Espino D."/>
            <person name="Jungbluth S."/>
            <person name="Walsh D.A."/>
            <person name="Denef V.J."/>
            <person name="McMahon K.D."/>
            <person name="Konstantinidis K.T."/>
            <person name="Eloe-Fadrosh E.A."/>
            <person name="Kyrpides N.C."/>
            <person name="Woyke T."/>
        </authorList>
    </citation>
    <scope>NUCLEOTIDE SEQUENCE</scope>
    <source>
        <strain evidence="1">GVMAG-M-3300023174-141</strain>
    </source>
</reference>
<name>A0A6C0DE04_9ZZZZ</name>
<evidence type="ECO:0008006" key="2">
    <source>
        <dbReference type="Google" id="ProtNLM"/>
    </source>
</evidence>
<sequence>MEQLIIYDVSRQKIRIGRPYDGGYVVFDLQGGYDAIISAGISNDISFEQAVLNYHQVPCFLYDGNIECLPEKDSRIIFIRKHVGKEETETLSNLHGTLNPYSNVFMKINIKGHEFRLFPTFSEEQMKKIKQLVIEIHTPRDIQLYPAYYKGLSDITNDRMFDTLKKINRTHTLVHLHPHNGCKTHWVDGIMLPNVFECTFIRNDFVHTKQPNTGLIPQSIDMPNVPSLPIVLFDHYPFVFTASK</sequence>
<dbReference type="AlphaFoldDB" id="A0A6C0DE04"/>
<protein>
    <recommendedName>
        <fullName evidence="2">Methyltransferase FkbM domain-containing protein</fullName>
    </recommendedName>
</protein>
<dbReference type="EMBL" id="MN739587">
    <property type="protein sequence ID" value="QHT14641.1"/>
    <property type="molecule type" value="Genomic_DNA"/>
</dbReference>
<accession>A0A6C0DE04</accession>